<evidence type="ECO:0000313" key="2">
    <source>
        <dbReference type="EMBL" id="EFP81675.1"/>
    </source>
</evidence>
<sequence length="120" mass="13046">MNLSMDLHGEYIKWPTSSPRPAAKLTLHKSNWKITGNNGSLDLAFINQSELEESILQTNYSHNSGHMICSKEKCISEKCVGRAGGPARRGRLAKRGGSLREGRFAPASQPGPTKLGIVLS</sequence>
<accession>E3KBG3</accession>
<dbReference type="HOGENOM" id="CLU_2050800_0_0_1"/>
<dbReference type="Proteomes" id="UP000008783">
    <property type="component" value="Unassembled WGS sequence"/>
</dbReference>
<feature type="region of interest" description="Disordered" evidence="1">
    <location>
        <begin position="83"/>
        <end position="120"/>
    </location>
</feature>
<dbReference type="KEGG" id="pgr:PGTG_07924"/>
<proteinExistence type="predicted"/>
<name>E3KBG3_PUCGT</name>
<dbReference type="AlphaFoldDB" id="E3KBG3"/>
<organism evidence="2 3">
    <name type="scientific">Puccinia graminis f. sp. tritici (strain CRL 75-36-700-3 / race SCCL)</name>
    <name type="common">Black stem rust fungus</name>
    <dbReference type="NCBI Taxonomy" id="418459"/>
    <lineage>
        <taxon>Eukaryota</taxon>
        <taxon>Fungi</taxon>
        <taxon>Dikarya</taxon>
        <taxon>Basidiomycota</taxon>
        <taxon>Pucciniomycotina</taxon>
        <taxon>Pucciniomycetes</taxon>
        <taxon>Pucciniales</taxon>
        <taxon>Pucciniaceae</taxon>
        <taxon>Puccinia</taxon>
    </lineage>
</organism>
<dbReference type="EMBL" id="DS178279">
    <property type="protein sequence ID" value="EFP81675.1"/>
    <property type="molecule type" value="Genomic_DNA"/>
</dbReference>
<protein>
    <submittedName>
        <fullName evidence="2">Uncharacterized protein</fullName>
    </submittedName>
</protein>
<evidence type="ECO:0000256" key="1">
    <source>
        <dbReference type="SAM" id="MobiDB-lite"/>
    </source>
</evidence>
<dbReference type="GeneID" id="10533220"/>
<reference evidence="3" key="2">
    <citation type="journal article" date="2011" name="Proc. Natl. Acad. Sci. U.S.A.">
        <title>Obligate biotrophy features unraveled by the genomic analysis of rust fungi.</title>
        <authorList>
            <person name="Duplessis S."/>
            <person name="Cuomo C.A."/>
            <person name="Lin Y.-C."/>
            <person name="Aerts A."/>
            <person name="Tisserant E."/>
            <person name="Veneault-Fourrey C."/>
            <person name="Joly D.L."/>
            <person name="Hacquard S."/>
            <person name="Amselem J."/>
            <person name="Cantarel B.L."/>
            <person name="Chiu R."/>
            <person name="Coutinho P.M."/>
            <person name="Feau N."/>
            <person name="Field M."/>
            <person name="Frey P."/>
            <person name="Gelhaye E."/>
            <person name="Goldberg J."/>
            <person name="Grabherr M.G."/>
            <person name="Kodira C.D."/>
            <person name="Kohler A."/>
            <person name="Kuees U."/>
            <person name="Lindquist E.A."/>
            <person name="Lucas S.M."/>
            <person name="Mago R."/>
            <person name="Mauceli E."/>
            <person name="Morin E."/>
            <person name="Murat C."/>
            <person name="Pangilinan J.L."/>
            <person name="Park R."/>
            <person name="Pearson M."/>
            <person name="Quesneville H."/>
            <person name="Rouhier N."/>
            <person name="Sakthikumar S."/>
            <person name="Salamov A.A."/>
            <person name="Schmutz J."/>
            <person name="Selles B."/>
            <person name="Shapiro H."/>
            <person name="Tanguay P."/>
            <person name="Tuskan G.A."/>
            <person name="Henrissat B."/>
            <person name="Van de Peer Y."/>
            <person name="Rouze P."/>
            <person name="Ellis J.G."/>
            <person name="Dodds P.N."/>
            <person name="Schein J.E."/>
            <person name="Zhong S."/>
            <person name="Hamelin R.C."/>
            <person name="Grigoriev I.V."/>
            <person name="Szabo L.J."/>
            <person name="Martin F."/>
        </authorList>
    </citation>
    <scope>NUCLEOTIDE SEQUENCE [LARGE SCALE GENOMIC DNA]</scope>
    <source>
        <strain evidence="3">CRL 75-36-700-3 / race SCCL</strain>
    </source>
</reference>
<evidence type="ECO:0000313" key="3">
    <source>
        <dbReference type="Proteomes" id="UP000008783"/>
    </source>
</evidence>
<dbReference type="InParanoid" id="E3KBG3"/>
<gene>
    <name evidence="2" type="ORF">PGTG_07924</name>
</gene>
<reference key="1">
    <citation type="submission" date="2007-01" db="EMBL/GenBank/DDBJ databases">
        <title>The Genome Sequence of Puccinia graminis f. sp. tritici Strain CRL 75-36-700-3.</title>
        <authorList>
            <consortium name="The Broad Institute Genome Sequencing Platform"/>
            <person name="Birren B."/>
            <person name="Lander E."/>
            <person name="Galagan J."/>
            <person name="Nusbaum C."/>
            <person name="Devon K."/>
            <person name="Cuomo C."/>
            <person name="Jaffe D."/>
            <person name="Butler J."/>
            <person name="Alvarez P."/>
            <person name="Gnerre S."/>
            <person name="Grabherr M."/>
            <person name="Mauceli E."/>
            <person name="Brockman W."/>
            <person name="Young S."/>
            <person name="LaButti K."/>
            <person name="Sykes S."/>
            <person name="DeCaprio D."/>
            <person name="Crawford M."/>
            <person name="Koehrsen M."/>
            <person name="Engels R."/>
            <person name="Montgomery P."/>
            <person name="Pearson M."/>
            <person name="Howarth C."/>
            <person name="Larson L."/>
            <person name="White J."/>
            <person name="Zeng Q."/>
            <person name="Kodira C."/>
            <person name="Yandava C."/>
            <person name="Alvarado L."/>
            <person name="O'Leary S."/>
            <person name="Szabo L."/>
            <person name="Dean R."/>
            <person name="Schein J."/>
        </authorList>
    </citation>
    <scope>NUCLEOTIDE SEQUENCE</scope>
    <source>
        <strain>CRL 75-36-700-3</strain>
    </source>
</reference>
<dbReference type="VEuPathDB" id="FungiDB:PGTG_07924"/>
<dbReference type="RefSeq" id="XP_003326094.1">
    <property type="nucleotide sequence ID" value="XM_003326046.1"/>
</dbReference>
<keyword evidence="3" id="KW-1185">Reference proteome</keyword>